<dbReference type="Gene3D" id="3.40.50.1000">
    <property type="entry name" value="HAD superfamily/HAD-like"/>
    <property type="match status" value="2"/>
</dbReference>
<keyword evidence="10" id="KW-1185">Reference proteome</keyword>
<keyword evidence="6 7" id="KW-0472">Membrane</keyword>
<dbReference type="Pfam" id="PF13246">
    <property type="entry name" value="Cation_ATPase"/>
    <property type="match status" value="1"/>
</dbReference>
<dbReference type="InterPro" id="IPR036412">
    <property type="entry name" value="HAD-like_sf"/>
</dbReference>
<evidence type="ECO:0000256" key="3">
    <source>
        <dbReference type="ARBA" id="ARBA00022723"/>
    </source>
</evidence>
<proteinExistence type="predicted"/>
<reference evidence="9" key="1">
    <citation type="journal article" date="2018" name="DNA Res.">
        <title>Multiple hybrid de novo genome assembly of finger millet, an orphan allotetraploid crop.</title>
        <authorList>
            <person name="Hatakeyama M."/>
            <person name="Aluri S."/>
            <person name="Balachadran M.T."/>
            <person name="Sivarajan S.R."/>
            <person name="Patrignani A."/>
            <person name="Gruter S."/>
            <person name="Poveda L."/>
            <person name="Shimizu-Inatsugi R."/>
            <person name="Baeten J."/>
            <person name="Francoijs K.J."/>
            <person name="Nataraja K.N."/>
            <person name="Reddy Y.A.N."/>
            <person name="Phadnis S."/>
            <person name="Ravikumar R.L."/>
            <person name="Schlapbach R."/>
            <person name="Sreeman S.M."/>
            <person name="Shimizu K.K."/>
        </authorList>
    </citation>
    <scope>NUCLEOTIDE SEQUENCE</scope>
</reference>
<name>A0AAV5C8I3_ELECO</name>
<dbReference type="Gene3D" id="3.40.1110.10">
    <property type="entry name" value="Calcium-transporting ATPase, cytoplasmic domain N"/>
    <property type="match status" value="2"/>
</dbReference>
<feature type="transmembrane region" description="Helical" evidence="7">
    <location>
        <begin position="435"/>
        <end position="457"/>
    </location>
</feature>
<dbReference type="Proteomes" id="UP001054889">
    <property type="component" value="Unassembled WGS sequence"/>
</dbReference>
<dbReference type="EMBL" id="BQKI01000005">
    <property type="protein sequence ID" value="GJM94571.1"/>
    <property type="molecule type" value="Genomic_DNA"/>
</dbReference>
<dbReference type="PANTHER" id="PTHR24093:SF434">
    <property type="entry name" value="CALCIUM-TRANSPORTING ATPASE 13, PLASMA MEMBRANE-TYPE-RELATED"/>
    <property type="match status" value="1"/>
</dbReference>
<gene>
    <name evidence="9" type="primary">ga11228</name>
    <name evidence="9" type="ORF">PR202_ga11228</name>
</gene>
<dbReference type="GO" id="GO:0005886">
    <property type="term" value="C:plasma membrane"/>
    <property type="evidence" value="ECO:0007669"/>
    <property type="project" value="TreeGrafter"/>
</dbReference>
<dbReference type="InterPro" id="IPR006068">
    <property type="entry name" value="ATPase_P-typ_cation-transptr_C"/>
</dbReference>
<keyword evidence="2 7" id="KW-0812">Transmembrane</keyword>
<dbReference type="GO" id="GO:0016887">
    <property type="term" value="F:ATP hydrolysis activity"/>
    <property type="evidence" value="ECO:0007669"/>
    <property type="project" value="InterPro"/>
</dbReference>
<evidence type="ECO:0000313" key="9">
    <source>
        <dbReference type="EMBL" id="GJM94571.1"/>
    </source>
</evidence>
<evidence type="ECO:0000259" key="8">
    <source>
        <dbReference type="Pfam" id="PF00689"/>
    </source>
</evidence>
<dbReference type="Pfam" id="PF00689">
    <property type="entry name" value="Cation_ATPase_C"/>
    <property type="match status" value="1"/>
</dbReference>
<feature type="transmembrane region" description="Helical" evidence="7">
    <location>
        <begin position="397"/>
        <end position="414"/>
    </location>
</feature>
<evidence type="ECO:0000256" key="7">
    <source>
        <dbReference type="SAM" id="Phobius"/>
    </source>
</evidence>
<comment type="subcellular location">
    <subcellularLocation>
        <location evidence="1">Membrane</location>
    </subcellularLocation>
</comment>
<dbReference type="AlphaFoldDB" id="A0AAV5C8I3"/>
<keyword evidence="3" id="KW-0479">Metal-binding</keyword>
<dbReference type="InterPro" id="IPR023299">
    <property type="entry name" value="ATPase_P-typ_cyto_dom_N"/>
</dbReference>
<keyword evidence="5 7" id="KW-1133">Transmembrane helix</keyword>
<dbReference type="GO" id="GO:0005524">
    <property type="term" value="F:ATP binding"/>
    <property type="evidence" value="ECO:0007669"/>
    <property type="project" value="InterPro"/>
</dbReference>
<reference evidence="9" key="2">
    <citation type="submission" date="2021-12" db="EMBL/GenBank/DDBJ databases">
        <title>Resequencing data analysis of finger millet.</title>
        <authorList>
            <person name="Hatakeyama M."/>
            <person name="Aluri S."/>
            <person name="Balachadran M.T."/>
            <person name="Sivarajan S.R."/>
            <person name="Poveda L."/>
            <person name="Shimizu-Inatsugi R."/>
            <person name="Schlapbach R."/>
            <person name="Sreeman S.M."/>
            <person name="Shimizu K.K."/>
        </authorList>
    </citation>
    <scope>NUCLEOTIDE SEQUENCE</scope>
</reference>
<dbReference type="GO" id="GO:0005388">
    <property type="term" value="F:P-type calcium transporter activity"/>
    <property type="evidence" value="ECO:0007669"/>
    <property type="project" value="TreeGrafter"/>
</dbReference>
<accession>A0AAV5C8I3</accession>
<keyword evidence="4" id="KW-0460">Magnesium</keyword>
<organism evidence="9 10">
    <name type="scientific">Eleusine coracana subsp. coracana</name>
    <dbReference type="NCBI Taxonomy" id="191504"/>
    <lineage>
        <taxon>Eukaryota</taxon>
        <taxon>Viridiplantae</taxon>
        <taxon>Streptophyta</taxon>
        <taxon>Embryophyta</taxon>
        <taxon>Tracheophyta</taxon>
        <taxon>Spermatophyta</taxon>
        <taxon>Magnoliopsida</taxon>
        <taxon>Liliopsida</taxon>
        <taxon>Poales</taxon>
        <taxon>Poaceae</taxon>
        <taxon>PACMAD clade</taxon>
        <taxon>Chloridoideae</taxon>
        <taxon>Cynodonteae</taxon>
        <taxon>Eleusininae</taxon>
        <taxon>Eleusine</taxon>
    </lineage>
</organism>
<dbReference type="Gene3D" id="1.20.1110.10">
    <property type="entry name" value="Calcium-transporting ATPase, transmembrane domain"/>
    <property type="match status" value="2"/>
</dbReference>
<evidence type="ECO:0000256" key="2">
    <source>
        <dbReference type="ARBA" id="ARBA00022692"/>
    </source>
</evidence>
<feature type="transmembrane region" description="Helical" evidence="7">
    <location>
        <begin position="365"/>
        <end position="385"/>
    </location>
</feature>
<dbReference type="SUPFAM" id="SSF56784">
    <property type="entry name" value="HAD-like"/>
    <property type="match status" value="1"/>
</dbReference>
<evidence type="ECO:0000313" key="10">
    <source>
        <dbReference type="Proteomes" id="UP001054889"/>
    </source>
</evidence>
<evidence type="ECO:0000256" key="5">
    <source>
        <dbReference type="ARBA" id="ARBA00022989"/>
    </source>
</evidence>
<dbReference type="PANTHER" id="PTHR24093">
    <property type="entry name" value="CATION TRANSPORTING ATPASE"/>
    <property type="match status" value="1"/>
</dbReference>
<evidence type="ECO:0000256" key="6">
    <source>
        <dbReference type="ARBA" id="ARBA00023136"/>
    </source>
</evidence>
<comment type="caution">
    <text evidence="9">The sequence shown here is derived from an EMBL/GenBank/DDBJ whole genome shotgun (WGS) entry which is preliminary data.</text>
</comment>
<feature type="domain" description="Cation-transporting P-type ATPase C-terminal" evidence="8">
    <location>
        <begin position="390"/>
        <end position="456"/>
    </location>
</feature>
<dbReference type="GO" id="GO:0046872">
    <property type="term" value="F:metal ion binding"/>
    <property type="evidence" value="ECO:0007669"/>
    <property type="project" value="UniProtKB-KW"/>
</dbReference>
<protein>
    <recommendedName>
        <fullName evidence="8">Cation-transporting P-type ATPase C-terminal domain-containing protein</fullName>
    </recommendedName>
</protein>
<dbReference type="SUPFAM" id="SSF81660">
    <property type="entry name" value="Metal cation-transporting ATPase, ATP-binding domain N"/>
    <property type="match status" value="1"/>
</dbReference>
<dbReference type="InterPro" id="IPR001757">
    <property type="entry name" value="P_typ_ATPase"/>
</dbReference>
<sequence>MGKDDHVLVRRLAACETMGSVTTVCTDMAGLLKLNQMKVTEFWLGTNNRVDAAGSRIPGVVKGLLCQGLAGLIDATGSPMEKALLSWAVTVLGMDVDIFRRSFKVLRVEDLKGNKKCRGVLIKDTAGVVLAHWKGAADMILANCSAYVGADGATHEFGIHNRSNLDKVIKDMAMANLCSIAFAFKQVHNNDWSKSDKELTLLSIVGLKHPCRPEAKDAIEACRKAGVAVRMVTGDNSITAQSLAVECGIIWRNDDTHSFIEGHVFRAMLPEQQLAIVDRIRVMAPSLPMDKMLLVQRLKQKGHVVAVAGDGIRDGPAHTEADVRLSMRTDFAEVSSDIVILNNSFNTVVTATRWGRYIYNNMQRFIQFQLTANVAALVINFVSVVSSGNMPLTTVQLLWVNLIIDIMGALAIALDTPSKALMRRAHPSARQSLSSAMPCGATLAAQAVFQVAVVLVLPVPRPRRLRYKSGDQRHHDLQRLCAMPAVQ</sequence>
<evidence type="ECO:0000256" key="1">
    <source>
        <dbReference type="ARBA" id="ARBA00004370"/>
    </source>
</evidence>
<dbReference type="InterPro" id="IPR023214">
    <property type="entry name" value="HAD_sf"/>
</dbReference>
<dbReference type="PRINTS" id="PR00119">
    <property type="entry name" value="CATATPASE"/>
</dbReference>
<dbReference type="NCBIfam" id="TIGR01494">
    <property type="entry name" value="ATPase_P-type"/>
    <property type="match status" value="1"/>
</dbReference>
<evidence type="ECO:0000256" key="4">
    <source>
        <dbReference type="ARBA" id="ARBA00022842"/>
    </source>
</evidence>